<comment type="caution">
    <text evidence="1">The sequence shown here is derived from an EMBL/GenBank/DDBJ whole genome shotgun (WGS) entry which is preliminary data.</text>
</comment>
<accession>A0A399T897</accession>
<proteinExistence type="predicted"/>
<dbReference type="EMBL" id="QWGR01000001">
    <property type="protein sequence ID" value="RIJ50427.1"/>
    <property type="molecule type" value="Genomic_DNA"/>
</dbReference>
<dbReference type="OrthoDB" id="1120557at2"/>
<protein>
    <submittedName>
        <fullName evidence="1">Twin-arginine translocation signal domain-containing protein</fullName>
    </submittedName>
</protein>
<dbReference type="InterPro" id="IPR019546">
    <property type="entry name" value="TAT_signal_bac_arc"/>
</dbReference>
<dbReference type="AlphaFoldDB" id="A0A399T897"/>
<dbReference type="Proteomes" id="UP000265926">
    <property type="component" value="Unassembled WGS sequence"/>
</dbReference>
<dbReference type="NCBIfam" id="TIGR01409">
    <property type="entry name" value="TAT_signal_seq"/>
    <property type="match status" value="1"/>
</dbReference>
<sequence length="122" mass="14106">MQGMNEYEESRRSFLTKLGLTIGAGALGVEKLSAKVMNDKTEFPLSADQQQLMDRYEQWMDEFIPVIKAFRANPADLDAQKGIADLSEVAESWREQLTVFMKDDNFARYYMTATERMTKEIY</sequence>
<evidence type="ECO:0000313" key="2">
    <source>
        <dbReference type="Proteomes" id="UP000265926"/>
    </source>
</evidence>
<gene>
    <name evidence="1" type="ORF">D1614_00350</name>
</gene>
<reference evidence="1 2" key="1">
    <citation type="submission" date="2018-08" db="EMBL/GenBank/DDBJ databases">
        <title>Pallidiluteibacterium maritimus gen. nov., sp. nov., isolated from coastal sediment.</title>
        <authorList>
            <person name="Zhou L.Y."/>
        </authorList>
    </citation>
    <scope>NUCLEOTIDE SEQUENCE [LARGE SCALE GENOMIC DNA]</scope>
    <source>
        <strain evidence="1 2">XSD2</strain>
    </source>
</reference>
<organism evidence="1 2">
    <name type="scientific">Maribellus luteus</name>
    <dbReference type="NCBI Taxonomy" id="2305463"/>
    <lineage>
        <taxon>Bacteria</taxon>
        <taxon>Pseudomonadati</taxon>
        <taxon>Bacteroidota</taxon>
        <taxon>Bacteroidia</taxon>
        <taxon>Marinilabiliales</taxon>
        <taxon>Prolixibacteraceae</taxon>
        <taxon>Maribellus</taxon>
    </lineage>
</organism>
<evidence type="ECO:0000313" key="1">
    <source>
        <dbReference type="EMBL" id="RIJ50427.1"/>
    </source>
</evidence>
<keyword evidence="2" id="KW-1185">Reference proteome</keyword>
<name>A0A399T897_9BACT</name>